<comment type="similarity">
    <text evidence="2 7">Belongs to the Mediator complex subunit 14 family.</text>
</comment>
<dbReference type="Pfam" id="PF08638">
    <property type="entry name" value="Med14"/>
    <property type="match status" value="1"/>
</dbReference>
<dbReference type="Proteomes" id="UP000614601">
    <property type="component" value="Unassembled WGS sequence"/>
</dbReference>
<evidence type="ECO:0000256" key="1">
    <source>
        <dbReference type="ARBA" id="ARBA00004123"/>
    </source>
</evidence>
<protein>
    <recommendedName>
        <fullName evidence="7">Mediator of RNA polymerase II transcription subunit 14</fullName>
    </recommendedName>
    <alternativeName>
        <fullName evidence="7">Mediator complex subunit 14</fullName>
    </alternativeName>
</protein>
<dbReference type="GO" id="GO:0016592">
    <property type="term" value="C:mediator complex"/>
    <property type="evidence" value="ECO:0007669"/>
    <property type="project" value="UniProtKB-UniRule"/>
</dbReference>
<evidence type="ECO:0000256" key="6">
    <source>
        <dbReference type="ARBA" id="ARBA00023242"/>
    </source>
</evidence>
<evidence type="ECO:0000259" key="11">
    <source>
        <dbReference type="Pfam" id="PF25065"/>
    </source>
</evidence>
<keyword evidence="5 7" id="KW-0804">Transcription</keyword>
<dbReference type="InterPro" id="IPR055114">
    <property type="entry name" value="Med14_RM6"/>
</dbReference>
<dbReference type="EMBL" id="CAJFDH010000006">
    <property type="protein sequence ID" value="CAD5231127.1"/>
    <property type="molecule type" value="Genomic_DNA"/>
</dbReference>
<dbReference type="EMBL" id="CAJFCW020000006">
    <property type="protein sequence ID" value="CAG9128451.1"/>
    <property type="molecule type" value="Genomic_DNA"/>
</dbReference>
<evidence type="ECO:0000256" key="2">
    <source>
        <dbReference type="ARBA" id="ARBA00007813"/>
    </source>
</evidence>
<evidence type="ECO:0000256" key="4">
    <source>
        <dbReference type="ARBA" id="ARBA00023159"/>
    </source>
</evidence>
<feature type="compositionally biased region" description="Low complexity" evidence="8">
    <location>
        <begin position="1"/>
        <end position="10"/>
    </location>
</feature>
<proteinExistence type="inferred from homology"/>
<accession>A0A811LWL5</accession>
<reference evidence="12" key="1">
    <citation type="submission" date="2020-09" db="EMBL/GenBank/DDBJ databases">
        <authorList>
            <person name="Kikuchi T."/>
        </authorList>
    </citation>
    <scope>NUCLEOTIDE SEQUENCE</scope>
    <source>
        <strain evidence="12">SH1</strain>
    </source>
</reference>
<evidence type="ECO:0000313" key="13">
    <source>
        <dbReference type="Proteomes" id="UP000614601"/>
    </source>
</evidence>
<comment type="subcellular location">
    <subcellularLocation>
        <location evidence="1 7">Nucleus</location>
    </subcellularLocation>
</comment>
<evidence type="ECO:0000313" key="12">
    <source>
        <dbReference type="EMBL" id="CAD5231127.1"/>
    </source>
</evidence>
<feature type="region of interest" description="Disordered" evidence="8">
    <location>
        <begin position="1156"/>
        <end position="1231"/>
    </location>
</feature>
<dbReference type="OrthoDB" id="205099at2759"/>
<name>A0A811LWL5_9BILA</name>
<dbReference type="AlphaFoldDB" id="A0A811LWL5"/>
<gene>
    <name evidence="12" type="ORF">BOKJ2_LOCUS14486</name>
</gene>
<dbReference type="InterPro" id="IPR056879">
    <property type="entry name" value="RM3_Med14"/>
</dbReference>
<dbReference type="PANTHER" id="PTHR12809">
    <property type="entry name" value="MEDIATOR COMPLEX SUBUNIT"/>
    <property type="match status" value="1"/>
</dbReference>
<sequence>MDRQNAPNPAERAEPAPTNGTVQKFQLPDVPDHYSPPYIPLNVLIDFAVQHCFHELTVLAELLPKKKETERKISVVQFGHSTRCIFLKLLALVRWLRQTRKLDITKNICYYLDQISFDFVETADILCHIRDEMGAARMPIFQIQHALEAVSLGRCVRVPQCIRKRYIPELSLKPKKQALTLYRLNQMIQRRLALETPIMAGGYDVVDVRNGTAVFIVKNEFEATASLLPPTPGAEPEWMLLHLDILVEDYEVGLGTALVHPIQVNYLHEMCQQKMRGQDNPLEVLYDVMHKFCIKLQLDILYCQAMHLTRTISLKFLTVESYDLRRETLVLSYWSQRKATQRQKKSTQFESEYRIQIWRNKDQLCSKLKIRHSPATRPLPGLYKEDGSLTSIHRLVSETVLLRCGERLDQVHSFLNKLTDRVKTEKPRIKVVGTAAVRLIFDLLPVDDCTEEEALHIAMNAFTGELHCTVPVLNSEREKERGYDAKNFQELEDLETNLALKVSNIDQKLIQKAIQKLQMKLMKKRFETQVPLLHFRTVFDSFVDVTCKNAKQLPADRICLQFIQEPRYYLLVGFEEMNGIDAGVRFFLSHCCGTKISMVDLINCNLIEAFSKKPDVFDRNLYDLAQNLYAAEAIQWSSRAQIAESLNRLGERLSTEKMNENVKRLNIATILPKHCKCRGCRLSLVDFTASDITKDSLSYIQSLHHFTLSTSYIRSNQWIIDLAVDQPATSAELPQNSLTTYINSNIRTRKRLPYIQYLPSVSIVQCSSASYALSLAAVEKLRICSTLHDPTRELELMPELRNMVNIIEFNHHKITMAYGEHRRLLVTVIYKAKIRGFSVLFTQQPRVENMGELGVGMGNIEGMSTIEGGMGNIEGQGRSRVEAGSEQYGAGNGQYGGNEASVEKTGLKNNGNGSYDGQTWQNGVEKMEIDQNGAGFGAFDGSNLKNEDASEAYTTDQYNAQTNQFNPQANQVNAQPNQFNSMDFKGLHGQNQQKIRYFGRPEPPSYRRDRAWNPHWMVAHLIQDDITRNKDLVSLVQYLNSTENTMKCIQNLRYRRPHTLLEFDENIGKMEEKDRNAFVRDLRLTVITVTPTRFRIVLGSCHLDVFLLMNNEAAIEGSIILDKRSHYGTMEEMPFFVDFWKYWGADNVTVIQESNVKQEEVEVTSPKNTLSPYSTHNGPPSAPSRTEATRSPQNRPSSAAGSYNSVNSPGVQSKGLDARKPTTTTKPKKKN</sequence>
<feature type="domain" description="Mediator of RNA polymerase II transcription subunit 14 RM3" evidence="11">
    <location>
        <begin position="394"/>
        <end position="525"/>
    </location>
</feature>
<dbReference type="GO" id="GO:0006357">
    <property type="term" value="P:regulation of transcription by RNA polymerase II"/>
    <property type="evidence" value="ECO:0007669"/>
    <property type="project" value="InterPro"/>
</dbReference>
<comment type="function">
    <text evidence="7">Component of the Mediator complex, a coactivator involved in the regulated transcription of nearly all RNA polymerase II-dependent genes. Mediator functions as a bridge to convey information from gene-specific regulatory proteins to the basal RNA polymerase II transcription machinery. Mediator is recruited to promoters by direct interactions with regulatory proteins and serves as a scaffold for the assembly of a functional preinitiation complex with RNA polymerase II and the general transcription factors.</text>
</comment>
<organism evidence="12 13">
    <name type="scientific">Bursaphelenchus okinawaensis</name>
    <dbReference type="NCBI Taxonomy" id="465554"/>
    <lineage>
        <taxon>Eukaryota</taxon>
        <taxon>Metazoa</taxon>
        <taxon>Ecdysozoa</taxon>
        <taxon>Nematoda</taxon>
        <taxon>Chromadorea</taxon>
        <taxon>Rhabditida</taxon>
        <taxon>Tylenchina</taxon>
        <taxon>Tylenchomorpha</taxon>
        <taxon>Aphelenchoidea</taxon>
        <taxon>Aphelenchoididae</taxon>
        <taxon>Bursaphelenchus</taxon>
    </lineage>
</organism>
<dbReference type="InterPro" id="IPR013947">
    <property type="entry name" value="Mediator_Med14"/>
</dbReference>
<feature type="region of interest" description="Disordered" evidence="8">
    <location>
        <begin position="1"/>
        <end position="22"/>
    </location>
</feature>
<dbReference type="PANTHER" id="PTHR12809:SF2">
    <property type="entry name" value="MEDIATOR OF RNA POLYMERASE II TRANSCRIPTION SUBUNIT 14"/>
    <property type="match status" value="1"/>
</dbReference>
<evidence type="ECO:0000256" key="5">
    <source>
        <dbReference type="ARBA" id="ARBA00023163"/>
    </source>
</evidence>
<evidence type="ECO:0000256" key="3">
    <source>
        <dbReference type="ARBA" id="ARBA00023015"/>
    </source>
</evidence>
<feature type="domain" description="Mediator complex subunit MED14 N-terminal" evidence="9">
    <location>
        <begin position="38"/>
        <end position="226"/>
    </location>
</feature>
<dbReference type="Proteomes" id="UP000783686">
    <property type="component" value="Unassembled WGS sequence"/>
</dbReference>
<keyword evidence="6 7" id="KW-0539">Nucleus</keyword>
<keyword evidence="13" id="KW-1185">Reference proteome</keyword>
<dbReference type="Pfam" id="PF22984">
    <property type="entry name" value="RM6_Med14"/>
    <property type="match status" value="1"/>
</dbReference>
<feature type="compositionally biased region" description="Polar residues" evidence="8">
    <location>
        <begin position="1165"/>
        <end position="1211"/>
    </location>
</feature>
<dbReference type="GO" id="GO:0070847">
    <property type="term" value="C:core mediator complex"/>
    <property type="evidence" value="ECO:0007669"/>
    <property type="project" value="TreeGrafter"/>
</dbReference>
<keyword evidence="3 7" id="KW-0805">Transcription regulation</keyword>
<comment type="subunit">
    <text evidence="7">Component of the Mediator complex.</text>
</comment>
<evidence type="ECO:0000259" key="9">
    <source>
        <dbReference type="Pfam" id="PF08638"/>
    </source>
</evidence>
<evidence type="ECO:0000256" key="7">
    <source>
        <dbReference type="RuleBase" id="RU365082"/>
    </source>
</evidence>
<dbReference type="Pfam" id="PF25065">
    <property type="entry name" value="RM3_Med14"/>
    <property type="match status" value="1"/>
</dbReference>
<dbReference type="GO" id="GO:0003712">
    <property type="term" value="F:transcription coregulator activity"/>
    <property type="evidence" value="ECO:0007669"/>
    <property type="project" value="UniProtKB-UniRule"/>
</dbReference>
<feature type="domain" description="Mediator of RNA polymerase II transcription subunit 14 RM6" evidence="10">
    <location>
        <begin position="800"/>
        <end position="844"/>
    </location>
</feature>
<comment type="caution">
    <text evidence="12">The sequence shown here is derived from an EMBL/GenBank/DDBJ whole genome shotgun (WGS) entry which is preliminary data.</text>
</comment>
<evidence type="ECO:0000256" key="8">
    <source>
        <dbReference type="SAM" id="MobiDB-lite"/>
    </source>
</evidence>
<keyword evidence="4 7" id="KW-0010">Activator</keyword>
<evidence type="ECO:0000259" key="10">
    <source>
        <dbReference type="Pfam" id="PF22984"/>
    </source>
</evidence>
<dbReference type="InterPro" id="IPR055122">
    <property type="entry name" value="Med14_N"/>
</dbReference>